<sequence>MTQTNTKSSLPVKGQSTAVTAAGLAAAGSDENQYLTFKLQSETYAFGILNVKEILEYGKITKVPMMPDFIQGVINLRGEVVPVVNLARRFGLKASEITKRTCVVIIEIGAEEARHELGVMVDSVSEVLEIEDDQIRPAPGFGARIRNDFIRGMGKLNDDFVIILDQDKVLSVDELAAVQQVRDMAPAHLPEEDDDDDSGEAEPGKG</sequence>
<dbReference type="GO" id="GO:0006935">
    <property type="term" value="P:chemotaxis"/>
    <property type="evidence" value="ECO:0007669"/>
    <property type="project" value="UniProtKB-KW"/>
</dbReference>
<evidence type="ECO:0000256" key="5">
    <source>
        <dbReference type="SAM" id="MobiDB-lite"/>
    </source>
</evidence>
<dbReference type="Gene3D" id="2.30.30.40">
    <property type="entry name" value="SH3 Domains"/>
    <property type="match status" value="1"/>
</dbReference>
<dbReference type="PANTHER" id="PTHR22617">
    <property type="entry name" value="CHEMOTAXIS SENSOR HISTIDINE KINASE-RELATED"/>
    <property type="match status" value="1"/>
</dbReference>
<dbReference type="PROSITE" id="PS50851">
    <property type="entry name" value="CHEW"/>
    <property type="match status" value="1"/>
</dbReference>
<dbReference type="CDD" id="cd00732">
    <property type="entry name" value="CheW"/>
    <property type="match status" value="1"/>
</dbReference>
<dbReference type="Proteomes" id="UP000484885">
    <property type="component" value="Unassembled WGS sequence"/>
</dbReference>
<dbReference type="InterPro" id="IPR002545">
    <property type="entry name" value="CheW-lke_dom"/>
</dbReference>
<dbReference type="PANTHER" id="PTHR22617:SF41">
    <property type="entry name" value="CHEMOTAXIS SIGNAL TRANSDUCTION SYSTEM ADAPTOR PROTEIN CHEW"/>
    <property type="match status" value="1"/>
</dbReference>
<gene>
    <name evidence="7" type="ORF">G3I74_06355</name>
</gene>
<protein>
    <recommendedName>
        <fullName evidence="2">Chemotaxis protein CheW</fullName>
    </recommendedName>
</protein>
<dbReference type="RefSeq" id="WP_164210737.1">
    <property type="nucleotide sequence ID" value="NZ_JAAGSC010000039.1"/>
</dbReference>
<dbReference type="SUPFAM" id="SSF50341">
    <property type="entry name" value="CheW-like"/>
    <property type="match status" value="1"/>
</dbReference>
<feature type="domain" description="CheW-like" evidence="6">
    <location>
        <begin position="31"/>
        <end position="175"/>
    </location>
</feature>
<evidence type="ECO:0000256" key="2">
    <source>
        <dbReference type="ARBA" id="ARBA00021483"/>
    </source>
</evidence>
<dbReference type="InterPro" id="IPR039315">
    <property type="entry name" value="CheW"/>
</dbReference>
<keyword evidence="8" id="KW-1185">Reference proteome</keyword>
<dbReference type="InterPro" id="IPR036061">
    <property type="entry name" value="CheW-like_dom_sf"/>
</dbReference>
<keyword evidence="4" id="KW-0145">Chemotaxis</keyword>
<evidence type="ECO:0000256" key="3">
    <source>
        <dbReference type="ARBA" id="ARBA00022490"/>
    </source>
</evidence>
<dbReference type="AlphaFoldDB" id="A0A845UXV9"/>
<proteinExistence type="predicted"/>
<accession>A0A845UXV9</accession>
<reference evidence="7 8" key="1">
    <citation type="submission" date="2020-02" db="EMBL/GenBank/DDBJ databases">
        <authorList>
            <person name="Zhang X.-Y."/>
        </authorList>
    </citation>
    <scope>NUCLEOTIDE SEQUENCE [LARGE SCALE GENOMIC DNA]</scope>
    <source>
        <strain evidence="7 8">C33</strain>
    </source>
</reference>
<evidence type="ECO:0000313" key="8">
    <source>
        <dbReference type="Proteomes" id="UP000484885"/>
    </source>
</evidence>
<dbReference type="FunFam" id="2.40.50.180:FF:000002">
    <property type="entry name" value="Chemotaxis protein CheW"/>
    <property type="match status" value="1"/>
</dbReference>
<dbReference type="SMART" id="SM00260">
    <property type="entry name" value="CheW"/>
    <property type="match status" value="1"/>
</dbReference>
<dbReference type="Pfam" id="PF01584">
    <property type="entry name" value="CheW"/>
    <property type="match status" value="1"/>
</dbReference>
<dbReference type="Gene3D" id="2.40.50.180">
    <property type="entry name" value="CheA-289, Domain 4"/>
    <property type="match status" value="1"/>
</dbReference>
<evidence type="ECO:0000256" key="1">
    <source>
        <dbReference type="ARBA" id="ARBA00004496"/>
    </source>
</evidence>
<organism evidence="7 8">
    <name type="scientific">Wenzhouxiangella limi</name>
    <dbReference type="NCBI Taxonomy" id="2707351"/>
    <lineage>
        <taxon>Bacteria</taxon>
        <taxon>Pseudomonadati</taxon>
        <taxon>Pseudomonadota</taxon>
        <taxon>Gammaproteobacteria</taxon>
        <taxon>Chromatiales</taxon>
        <taxon>Wenzhouxiangellaceae</taxon>
        <taxon>Wenzhouxiangella</taxon>
    </lineage>
</organism>
<evidence type="ECO:0000313" key="7">
    <source>
        <dbReference type="EMBL" id="NDY95344.1"/>
    </source>
</evidence>
<comment type="caution">
    <text evidence="7">The sequence shown here is derived from an EMBL/GenBank/DDBJ whole genome shotgun (WGS) entry which is preliminary data.</text>
</comment>
<feature type="region of interest" description="Disordered" evidence="5">
    <location>
        <begin position="183"/>
        <end position="206"/>
    </location>
</feature>
<comment type="subcellular location">
    <subcellularLocation>
        <location evidence="1">Cytoplasm</location>
    </subcellularLocation>
</comment>
<evidence type="ECO:0000259" key="6">
    <source>
        <dbReference type="PROSITE" id="PS50851"/>
    </source>
</evidence>
<dbReference type="GO" id="GO:0005829">
    <property type="term" value="C:cytosol"/>
    <property type="evidence" value="ECO:0007669"/>
    <property type="project" value="TreeGrafter"/>
</dbReference>
<name>A0A845UXV9_9GAMM</name>
<keyword evidence="3" id="KW-0963">Cytoplasm</keyword>
<feature type="compositionally biased region" description="Acidic residues" evidence="5">
    <location>
        <begin position="191"/>
        <end position="200"/>
    </location>
</feature>
<dbReference type="EMBL" id="JAAGSC010000039">
    <property type="protein sequence ID" value="NDY95344.1"/>
    <property type="molecule type" value="Genomic_DNA"/>
</dbReference>
<dbReference type="GO" id="GO:0007165">
    <property type="term" value="P:signal transduction"/>
    <property type="evidence" value="ECO:0007669"/>
    <property type="project" value="InterPro"/>
</dbReference>
<evidence type="ECO:0000256" key="4">
    <source>
        <dbReference type="ARBA" id="ARBA00022500"/>
    </source>
</evidence>